<sequence>MVYSMSLQLYLLPKEQTHTHLNARVGGRI</sequence>
<dbReference type="AlphaFoldDB" id="A0A0E9QUX2"/>
<accession>A0A0E9QUX2</accession>
<proteinExistence type="predicted"/>
<name>A0A0E9QUX2_ANGAN</name>
<reference evidence="1" key="2">
    <citation type="journal article" date="2015" name="Fish Shellfish Immunol.">
        <title>Early steps in the European eel (Anguilla anguilla)-Vibrio vulnificus interaction in the gills: Role of the RtxA13 toxin.</title>
        <authorList>
            <person name="Callol A."/>
            <person name="Pajuelo D."/>
            <person name="Ebbesson L."/>
            <person name="Teles M."/>
            <person name="MacKenzie S."/>
            <person name="Amaro C."/>
        </authorList>
    </citation>
    <scope>NUCLEOTIDE SEQUENCE</scope>
</reference>
<dbReference type="EMBL" id="GBXM01087841">
    <property type="protein sequence ID" value="JAH20736.1"/>
    <property type="molecule type" value="Transcribed_RNA"/>
</dbReference>
<protein>
    <submittedName>
        <fullName evidence="1">Uncharacterized protein</fullName>
    </submittedName>
</protein>
<reference evidence="1" key="1">
    <citation type="submission" date="2014-11" db="EMBL/GenBank/DDBJ databases">
        <authorList>
            <person name="Amaro Gonzalez C."/>
        </authorList>
    </citation>
    <scope>NUCLEOTIDE SEQUENCE</scope>
</reference>
<evidence type="ECO:0000313" key="1">
    <source>
        <dbReference type="EMBL" id="JAH20736.1"/>
    </source>
</evidence>
<organism evidence="1">
    <name type="scientific">Anguilla anguilla</name>
    <name type="common">European freshwater eel</name>
    <name type="synonym">Muraena anguilla</name>
    <dbReference type="NCBI Taxonomy" id="7936"/>
    <lineage>
        <taxon>Eukaryota</taxon>
        <taxon>Metazoa</taxon>
        <taxon>Chordata</taxon>
        <taxon>Craniata</taxon>
        <taxon>Vertebrata</taxon>
        <taxon>Euteleostomi</taxon>
        <taxon>Actinopterygii</taxon>
        <taxon>Neopterygii</taxon>
        <taxon>Teleostei</taxon>
        <taxon>Anguilliformes</taxon>
        <taxon>Anguillidae</taxon>
        <taxon>Anguilla</taxon>
    </lineage>
</organism>